<name>A0A0C9YBS0_9AGAR</name>
<dbReference type="HOGENOM" id="CLU_600020_0_0_1"/>
<evidence type="ECO:0000313" key="2">
    <source>
        <dbReference type="Proteomes" id="UP000054477"/>
    </source>
</evidence>
<reference evidence="2" key="2">
    <citation type="submission" date="2015-01" db="EMBL/GenBank/DDBJ databases">
        <title>Evolutionary Origins and Diversification of the Mycorrhizal Mutualists.</title>
        <authorList>
            <consortium name="DOE Joint Genome Institute"/>
            <consortium name="Mycorrhizal Genomics Consortium"/>
            <person name="Kohler A."/>
            <person name="Kuo A."/>
            <person name="Nagy L.G."/>
            <person name="Floudas D."/>
            <person name="Copeland A."/>
            <person name="Barry K.W."/>
            <person name="Cichocki N."/>
            <person name="Veneault-Fourrey C."/>
            <person name="LaButti K."/>
            <person name="Lindquist E.A."/>
            <person name="Lipzen A."/>
            <person name="Lundell T."/>
            <person name="Morin E."/>
            <person name="Murat C."/>
            <person name="Riley R."/>
            <person name="Ohm R."/>
            <person name="Sun H."/>
            <person name="Tunlid A."/>
            <person name="Henrissat B."/>
            <person name="Grigoriev I.V."/>
            <person name="Hibbett D.S."/>
            <person name="Martin F."/>
        </authorList>
    </citation>
    <scope>NUCLEOTIDE SEQUENCE [LARGE SCALE GENOMIC DNA]</scope>
    <source>
        <strain evidence="2">LaAM-08-1</strain>
    </source>
</reference>
<keyword evidence="2" id="KW-1185">Reference proteome</keyword>
<evidence type="ECO:0000313" key="1">
    <source>
        <dbReference type="EMBL" id="KIK07747.1"/>
    </source>
</evidence>
<dbReference type="OrthoDB" id="3102704at2759"/>
<proteinExistence type="predicted"/>
<dbReference type="AlphaFoldDB" id="A0A0C9YBS0"/>
<gene>
    <name evidence="1" type="ORF">K443DRAFT_128868</name>
</gene>
<sequence length="428" mass="48617">MSLPRELIRSILSYLEDDTTSLLSCSLTDIQLSSFARGVLFRNVGLDALIGKTLCRKYAAFREALLTSSTKGSSLARSIRSLCLRFGKGFLMAQNQNYDYQLEKDATLPSTLSLIVNLRSLIIHNGSDELVTFPTALRPSLLTLFSSPSLRNLELRGIKRMDDVYLQHFTNLQHLKLVGSFLKTVKNEGEDGDDGRPHLRKCRLESISVFSCHKSIFHELAALSSSPTSGLDLSGLRYCHFLFAPSSMPWNRKDRGIDPWNVALQSKDTLEYFQWHRHPSFPVLPLCLDISVFPLLRHLSIALEPTLFIEGDMGNTPQVLDLATPGNAIEYIEIGMQLSENRTIESFTSELGKRHWMELDTCLASTHKFAHLQKAEIVLFIKSINWLEEEEEERYREKLMLNFPLLPERGCGVFCVEFCPRAVLYSYD</sequence>
<reference evidence="1 2" key="1">
    <citation type="submission" date="2014-04" db="EMBL/GenBank/DDBJ databases">
        <authorList>
            <consortium name="DOE Joint Genome Institute"/>
            <person name="Kuo A."/>
            <person name="Kohler A."/>
            <person name="Nagy L.G."/>
            <person name="Floudas D."/>
            <person name="Copeland A."/>
            <person name="Barry K.W."/>
            <person name="Cichocki N."/>
            <person name="Veneault-Fourrey C."/>
            <person name="LaButti K."/>
            <person name="Lindquist E.A."/>
            <person name="Lipzen A."/>
            <person name="Lundell T."/>
            <person name="Morin E."/>
            <person name="Murat C."/>
            <person name="Sun H."/>
            <person name="Tunlid A."/>
            <person name="Henrissat B."/>
            <person name="Grigoriev I.V."/>
            <person name="Hibbett D.S."/>
            <person name="Martin F."/>
            <person name="Nordberg H.P."/>
            <person name="Cantor M.N."/>
            <person name="Hua S.X."/>
        </authorList>
    </citation>
    <scope>NUCLEOTIDE SEQUENCE [LARGE SCALE GENOMIC DNA]</scope>
    <source>
        <strain evidence="1 2">LaAM-08-1</strain>
    </source>
</reference>
<dbReference type="Proteomes" id="UP000054477">
    <property type="component" value="Unassembled WGS sequence"/>
</dbReference>
<evidence type="ECO:0008006" key="3">
    <source>
        <dbReference type="Google" id="ProtNLM"/>
    </source>
</evidence>
<dbReference type="EMBL" id="KN838545">
    <property type="protein sequence ID" value="KIK07747.1"/>
    <property type="molecule type" value="Genomic_DNA"/>
</dbReference>
<accession>A0A0C9YBS0</accession>
<organism evidence="1 2">
    <name type="scientific">Laccaria amethystina LaAM-08-1</name>
    <dbReference type="NCBI Taxonomy" id="1095629"/>
    <lineage>
        <taxon>Eukaryota</taxon>
        <taxon>Fungi</taxon>
        <taxon>Dikarya</taxon>
        <taxon>Basidiomycota</taxon>
        <taxon>Agaricomycotina</taxon>
        <taxon>Agaricomycetes</taxon>
        <taxon>Agaricomycetidae</taxon>
        <taxon>Agaricales</taxon>
        <taxon>Agaricineae</taxon>
        <taxon>Hydnangiaceae</taxon>
        <taxon>Laccaria</taxon>
    </lineage>
</organism>
<protein>
    <recommendedName>
        <fullName evidence="3">F-box domain-containing protein</fullName>
    </recommendedName>
</protein>